<dbReference type="Pfam" id="PF01592">
    <property type="entry name" value="NifU_N"/>
    <property type="match status" value="1"/>
</dbReference>
<comment type="caution">
    <text evidence="2">The sequence shown here is derived from an EMBL/GenBank/DDBJ whole genome shotgun (WGS) entry which is preliminary data.</text>
</comment>
<dbReference type="OrthoDB" id="9804157at2"/>
<dbReference type="InterPro" id="IPR002871">
    <property type="entry name" value="NIF_FeS_clus_asmbl_NifU_N"/>
</dbReference>
<evidence type="ECO:0000313" key="2">
    <source>
        <dbReference type="EMBL" id="OBA89816.1"/>
    </source>
</evidence>
<gene>
    <name evidence="2" type="ORF">A5642_14185</name>
</gene>
<organism evidence="2 3">
    <name type="scientific">Mycolicibacterium mucogenicum</name>
    <name type="common">Mycobacterium mucogenicum</name>
    <dbReference type="NCBI Taxonomy" id="56689"/>
    <lineage>
        <taxon>Bacteria</taxon>
        <taxon>Bacillati</taxon>
        <taxon>Actinomycetota</taxon>
        <taxon>Actinomycetes</taxon>
        <taxon>Mycobacteriales</taxon>
        <taxon>Mycobacteriaceae</taxon>
        <taxon>Mycolicibacterium</taxon>
    </lineage>
</organism>
<dbReference type="CDD" id="cd06664">
    <property type="entry name" value="IscU_like"/>
    <property type="match status" value="1"/>
</dbReference>
<dbReference type="SUPFAM" id="SSF82649">
    <property type="entry name" value="SufE/NifU"/>
    <property type="match status" value="1"/>
</dbReference>
<reference evidence="2 3" key="1">
    <citation type="submission" date="2016-06" db="EMBL/GenBank/DDBJ databases">
        <authorList>
            <person name="Kjaerup R.B."/>
            <person name="Dalgaard T.S."/>
            <person name="Juul-Madsen H.R."/>
        </authorList>
    </citation>
    <scope>NUCLEOTIDE SEQUENCE [LARGE SCALE GENOMIC DNA]</scope>
    <source>
        <strain evidence="2 3">1199456.5</strain>
    </source>
</reference>
<dbReference type="GO" id="GO:0016226">
    <property type="term" value="P:iron-sulfur cluster assembly"/>
    <property type="evidence" value="ECO:0007669"/>
    <property type="project" value="InterPro"/>
</dbReference>
<dbReference type="AlphaFoldDB" id="A0A1A0MXN7"/>
<name>A0A1A0MXN7_MYCMU</name>
<feature type="domain" description="NIF system FeS cluster assembly NifU N-terminal" evidence="1">
    <location>
        <begin position="4"/>
        <end position="127"/>
    </location>
</feature>
<proteinExistence type="predicted"/>
<sequence length="170" mass="17911">MEQMYQEVILDHYKHPHHRGLREPFGAQVHHVNPTCGDEVTLRVTLSDDGETIADISYDGQGCSISQASTSVLTDQVIGQSVDEALKTVGAFTEMISSRGNVEGDEDVVGDGIAFAGVAKYPARVKCALLGWTAFKAALAEASAKDTALALASASDTALATAGTTAEDKR</sequence>
<dbReference type="NCBIfam" id="TIGR01994">
    <property type="entry name" value="SUF_scaf_2"/>
    <property type="match status" value="1"/>
</dbReference>
<dbReference type="Gene3D" id="3.90.1010.10">
    <property type="match status" value="1"/>
</dbReference>
<protein>
    <submittedName>
        <fullName evidence="2">SUF system NifU family Fe-S cluster assembly protein</fullName>
    </submittedName>
</protein>
<accession>A0A1A0MXN7</accession>
<evidence type="ECO:0000313" key="3">
    <source>
        <dbReference type="Proteomes" id="UP000093962"/>
    </source>
</evidence>
<dbReference type="GO" id="GO:0051536">
    <property type="term" value="F:iron-sulfur cluster binding"/>
    <property type="evidence" value="ECO:0007669"/>
    <property type="project" value="InterPro"/>
</dbReference>
<dbReference type="Proteomes" id="UP000093962">
    <property type="component" value="Unassembled WGS sequence"/>
</dbReference>
<dbReference type="PANTHER" id="PTHR10093">
    <property type="entry name" value="IRON-SULFUR CLUSTER ASSEMBLY ENZYME NIFU HOMOLOG"/>
    <property type="match status" value="1"/>
</dbReference>
<dbReference type="EMBL" id="LZSF01000067">
    <property type="protein sequence ID" value="OBA89816.1"/>
    <property type="molecule type" value="Genomic_DNA"/>
</dbReference>
<dbReference type="GO" id="GO:0005506">
    <property type="term" value="F:iron ion binding"/>
    <property type="evidence" value="ECO:0007669"/>
    <property type="project" value="InterPro"/>
</dbReference>
<evidence type="ECO:0000259" key="1">
    <source>
        <dbReference type="Pfam" id="PF01592"/>
    </source>
</evidence>